<dbReference type="EMBL" id="BLXT01002491">
    <property type="protein sequence ID" value="GFN95339.1"/>
    <property type="molecule type" value="Genomic_DNA"/>
</dbReference>
<keyword evidence="3 8" id="KW-1133">Transmembrane helix</keyword>
<proteinExistence type="predicted"/>
<dbReference type="Gene3D" id="1.20.1070.10">
    <property type="entry name" value="Rhodopsin 7-helix transmembrane proteins"/>
    <property type="match status" value="1"/>
</dbReference>
<dbReference type="Pfam" id="PF10324">
    <property type="entry name" value="7TM_GPCR_Srw"/>
    <property type="match status" value="1"/>
</dbReference>
<protein>
    <submittedName>
        <fullName evidence="10">G-protein coupled receptor 54-like</fullName>
    </submittedName>
</protein>
<evidence type="ECO:0000256" key="6">
    <source>
        <dbReference type="ARBA" id="ARBA00023170"/>
    </source>
</evidence>
<dbReference type="Proteomes" id="UP000735302">
    <property type="component" value="Unassembled WGS sequence"/>
</dbReference>
<feature type="transmembrane region" description="Helical" evidence="8">
    <location>
        <begin position="69"/>
        <end position="96"/>
    </location>
</feature>
<accession>A0AAV3ZJM3</accession>
<dbReference type="InterPro" id="IPR019427">
    <property type="entry name" value="7TM_GPCR_serpentine_rcpt_Srw"/>
</dbReference>
<dbReference type="GO" id="GO:0008528">
    <property type="term" value="F:G protein-coupled peptide receptor activity"/>
    <property type="evidence" value="ECO:0007669"/>
    <property type="project" value="InterPro"/>
</dbReference>
<keyword evidence="11" id="KW-1185">Reference proteome</keyword>
<sequence>MVPLQTPLRYIIQRALLAYYGTVLHLAALIIVWICTIFLAIGLQRKAINKTENFQQANIKQKKQKERRIIKTVFVLATTYLACSTPIAVTMLVTHFVPEFETTRALARISRVSQMLSGLMNQINSNANLFIFIYMGSKFRETFLRLFGNRSP</sequence>
<reference evidence="10 11" key="1">
    <citation type="journal article" date="2021" name="Elife">
        <title>Chloroplast acquisition without the gene transfer in kleptoplastic sea slugs, Plakobranchus ocellatus.</title>
        <authorList>
            <person name="Maeda T."/>
            <person name="Takahashi S."/>
            <person name="Yoshida T."/>
            <person name="Shimamura S."/>
            <person name="Takaki Y."/>
            <person name="Nagai Y."/>
            <person name="Toyoda A."/>
            <person name="Suzuki Y."/>
            <person name="Arimoto A."/>
            <person name="Ishii H."/>
            <person name="Satoh N."/>
            <person name="Nishiyama T."/>
            <person name="Hasebe M."/>
            <person name="Maruyama T."/>
            <person name="Minagawa J."/>
            <person name="Obokata J."/>
            <person name="Shigenobu S."/>
        </authorList>
    </citation>
    <scope>NUCLEOTIDE SEQUENCE [LARGE SCALE GENOMIC DNA]</scope>
</reference>
<keyword evidence="6 10" id="KW-0675">Receptor</keyword>
<evidence type="ECO:0000256" key="4">
    <source>
        <dbReference type="ARBA" id="ARBA00023040"/>
    </source>
</evidence>
<evidence type="ECO:0000256" key="5">
    <source>
        <dbReference type="ARBA" id="ARBA00023136"/>
    </source>
</evidence>
<feature type="transmembrane region" description="Helical" evidence="8">
    <location>
        <begin position="17"/>
        <end position="41"/>
    </location>
</feature>
<organism evidence="10 11">
    <name type="scientific">Plakobranchus ocellatus</name>
    <dbReference type="NCBI Taxonomy" id="259542"/>
    <lineage>
        <taxon>Eukaryota</taxon>
        <taxon>Metazoa</taxon>
        <taxon>Spiralia</taxon>
        <taxon>Lophotrochozoa</taxon>
        <taxon>Mollusca</taxon>
        <taxon>Gastropoda</taxon>
        <taxon>Heterobranchia</taxon>
        <taxon>Euthyneura</taxon>
        <taxon>Panpulmonata</taxon>
        <taxon>Sacoglossa</taxon>
        <taxon>Placobranchoidea</taxon>
        <taxon>Plakobranchidae</taxon>
        <taxon>Plakobranchus</taxon>
    </lineage>
</organism>
<evidence type="ECO:0000256" key="1">
    <source>
        <dbReference type="ARBA" id="ARBA00004141"/>
    </source>
</evidence>
<dbReference type="InterPro" id="IPR017452">
    <property type="entry name" value="GPCR_Rhodpsn_7TM"/>
</dbReference>
<dbReference type="PROSITE" id="PS50262">
    <property type="entry name" value="G_PROTEIN_RECEP_F1_2"/>
    <property type="match status" value="1"/>
</dbReference>
<evidence type="ECO:0000259" key="9">
    <source>
        <dbReference type="PROSITE" id="PS50262"/>
    </source>
</evidence>
<evidence type="ECO:0000313" key="10">
    <source>
        <dbReference type="EMBL" id="GFN95339.1"/>
    </source>
</evidence>
<evidence type="ECO:0000256" key="7">
    <source>
        <dbReference type="ARBA" id="ARBA00023224"/>
    </source>
</evidence>
<evidence type="ECO:0000313" key="11">
    <source>
        <dbReference type="Proteomes" id="UP000735302"/>
    </source>
</evidence>
<feature type="domain" description="G-protein coupled receptors family 1 profile" evidence="9">
    <location>
        <begin position="1"/>
        <end position="132"/>
    </location>
</feature>
<evidence type="ECO:0000256" key="3">
    <source>
        <dbReference type="ARBA" id="ARBA00022989"/>
    </source>
</evidence>
<comment type="caution">
    <text evidence="10">The sequence shown here is derived from an EMBL/GenBank/DDBJ whole genome shotgun (WGS) entry which is preliminary data.</text>
</comment>
<gene>
    <name evidence="10" type="ORF">PoB_002184500</name>
</gene>
<comment type="subcellular location">
    <subcellularLocation>
        <location evidence="1">Membrane</location>
        <topology evidence="1">Multi-pass membrane protein</topology>
    </subcellularLocation>
</comment>
<dbReference type="PANTHER" id="PTHR24240">
    <property type="entry name" value="OPSIN"/>
    <property type="match status" value="1"/>
</dbReference>
<keyword evidence="7" id="KW-0807">Transducer</keyword>
<keyword evidence="4" id="KW-0297">G-protein coupled receptor</keyword>
<dbReference type="InterPro" id="IPR050125">
    <property type="entry name" value="GPCR_opsins"/>
</dbReference>
<evidence type="ECO:0000256" key="8">
    <source>
        <dbReference type="SAM" id="Phobius"/>
    </source>
</evidence>
<dbReference type="SUPFAM" id="SSF81321">
    <property type="entry name" value="Family A G protein-coupled receptor-like"/>
    <property type="match status" value="1"/>
</dbReference>
<name>A0AAV3ZJM3_9GAST</name>
<dbReference type="GO" id="GO:0016020">
    <property type="term" value="C:membrane"/>
    <property type="evidence" value="ECO:0007669"/>
    <property type="project" value="UniProtKB-SubCell"/>
</dbReference>
<evidence type="ECO:0000256" key="2">
    <source>
        <dbReference type="ARBA" id="ARBA00022692"/>
    </source>
</evidence>
<dbReference type="AlphaFoldDB" id="A0AAV3ZJM3"/>
<keyword evidence="5 8" id="KW-0472">Membrane</keyword>
<keyword evidence="2 8" id="KW-0812">Transmembrane</keyword>